<organism evidence="1 2">
    <name type="scientific">Caballeronia mineralivorans PML1(12)</name>
    <dbReference type="NCBI Taxonomy" id="908627"/>
    <lineage>
        <taxon>Bacteria</taxon>
        <taxon>Pseudomonadati</taxon>
        <taxon>Pseudomonadota</taxon>
        <taxon>Betaproteobacteria</taxon>
        <taxon>Burkholderiales</taxon>
        <taxon>Burkholderiaceae</taxon>
        <taxon>Caballeronia</taxon>
    </lineage>
</organism>
<dbReference type="EMBL" id="AEJF01000005">
    <property type="protein sequence ID" value="KLU28136.1"/>
    <property type="molecule type" value="Genomic_DNA"/>
</dbReference>
<gene>
    <name evidence="1" type="ORF">EOS_01010</name>
</gene>
<reference evidence="1 2" key="1">
    <citation type="journal article" date="2015" name="Genome Announc.">
        <title>Draft Genome Sequence of Burkholderia sp. Strain PML1(12), an Ectomycorrhizosphere-Inhabiting Bacterium with Effective Mineral-Weathering Ability.</title>
        <authorList>
            <person name="Uroz S."/>
            <person name="Oger P."/>
        </authorList>
    </citation>
    <scope>NUCLEOTIDE SEQUENCE [LARGE SCALE GENOMIC DNA]</scope>
    <source>
        <strain evidence="2">PML1(12)</strain>
    </source>
</reference>
<protein>
    <submittedName>
        <fullName evidence="1">Uncharacterized protein</fullName>
    </submittedName>
</protein>
<comment type="caution">
    <text evidence="1">The sequence shown here is derived from an EMBL/GenBank/DDBJ whole genome shotgun (WGS) entry which is preliminary data.</text>
</comment>
<evidence type="ECO:0000313" key="2">
    <source>
        <dbReference type="Proteomes" id="UP000035963"/>
    </source>
</evidence>
<sequence>MYWEAEMASTQALAAPSSYLKALHADLASLTRRESIKGSRTSESIKGSGTSTLVASNNDAIADVSEVLRQFSERSDALLSVGGLKEGTLVAASPTVVEVPLKQDRKLAKGAPRVVAQVTAYTAPIEVFEGTVRSVDRASEVMYVTLASKTRDVSDHAADISFTWVNPQDLDLIAPGAVFYLSLYKERRGGTIRNTEELRFRRMPTWTRTQIARVREDADRLYSKLQARPLLEE</sequence>
<name>A0A0J1D653_9BURK</name>
<dbReference type="PATRIC" id="fig|908627.4.peg.221"/>
<keyword evidence="2" id="KW-1185">Reference proteome</keyword>
<evidence type="ECO:0000313" key="1">
    <source>
        <dbReference type="EMBL" id="KLU28136.1"/>
    </source>
</evidence>
<proteinExistence type="predicted"/>
<dbReference type="AlphaFoldDB" id="A0A0J1D653"/>
<dbReference type="Proteomes" id="UP000035963">
    <property type="component" value="Unassembled WGS sequence"/>
</dbReference>
<accession>A0A0J1D653</accession>